<dbReference type="GeneID" id="94848028"/>
<dbReference type="RefSeq" id="XP_068346173.1">
    <property type="nucleotide sequence ID" value="XM_068513324.1"/>
</dbReference>
<dbReference type="SUPFAM" id="SSF48403">
    <property type="entry name" value="Ankyrin repeat"/>
    <property type="match status" value="1"/>
</dbReference>
<organism evidence="1 2">
    <name type="scientific">Tritrichomonas foetus</name>
    <dbReference type="NCBI Taxonomy" id="1144522"/>
    <lineage>
        <taxon>Eukaryota</taxon>
        <taxon>Metamonada</taxon>
        <taxon>Parabasalia</taxon>
        <taxon>Tritrichomonadida</taxon>
        <taxon>Tritrichomonadidae</taxon>
        <taxon>Tritrichomonas</taxon>
    </lineage>
</organism>
<dbReference type="Gene3D" id="1.25.40.20">
    <property type="entry name" value="Ankyrin repeat-containing domain"/>
    <property type="match status" value="1"/>
</dbReference>
<comment type="caution">
    <text evidence="1">The sequence shown here is derived from an EMBL/GenBank/DDBJ whole genome shotgun (WGS) entry which is preliminary data.</text>
</comment>
<gene>
    <name evidence="1" type="ORF">TRFO_40636</name>
</gene>
<evidence type="ECO:0000313" key="2">
    <source>
        <dbReference type="Proteomes" id="UP000179807"/>
    </source>
</evidence>
<evidence type="ECO:0000313" key="1">
    <source>
        <dbReference type="EMBL" id="OHS93036.1"/>
    </source>
</evidence>
<dbReference type="EMBL" id="MLAK01001439">
    <property type="protein sequence ID" value="OHS93036.1"/>
    <property type="molecule type" value="Genomic_DNA"/>
</dbReference>
<keyword evidence="2" id="KW-1185">Reference proteome</keyword>
<dbReference type="Proteomes" id="UP000179807">
    <property type="component" value="Unassembled WGS sequence"/>
</dbReference>
<protein>
    <submittedName>
        <fullName evidence="1">Uncharacterized protein</fullName>
    </submittedName>
</protein>
<dbReference type="PANTHER" id="PTHR24118">
    <property type="entry name" value="POTE ANKYRIN DOMAIN"/>
    <property type="match status" value="1"/>
</dbReference>
<dbReference type="VEuPathDB" id="TrichDB:TRFO_40636"/>
<reference evidence="1" key="1">
    <citation type="submission" date="2016-10" db="EMBL/GenBank/DDBJ databases">
        <authorList>
            <person name="Benchimol M."/>
            <person name="Almeida L.G."/>
            <person name="Vasconcelos A.T."/>
            <person name="Perreira-Neves A."/>
            <person name="Rosa I.A."/>
            <person name="Tasca T."/>
            <person name="Bogo M.R."/>
            <person name="de Souza W."/>
        </authorList>
    </citation>
    <scope>NUCLEOTIDE SEQUENCE [LARGE SCALE GENOMIC DNA]</scope>
    <source>
        <strain evidence="1">K</strain>
    </source>
</reference>
<proteinExistence type="predicted"/>
<dbReference type="InterPro" id="IPR036770">
    <property type="entry name" value="Ankyrin_rpt-contain_sf"/>
</dbReference>
<accession>A0A1J4J760</accession>
<dbReference type="PANTHER" id="PTHR24118:SF100">
    <property type="entry name" value="FYVE-TYPE DOMAIN-CONTAINING PROTEIN"/>
    <property type="match status" value="1"/>
</dbReference>
<dbReference type="AlphaFoldDB" id="A0A1J4J760"/>
<sequence>MSEEKRNGPLARAHRAIENDNVEELSQIAELQSWCSLSVEATLNFFGKEYKNPTLVQYAAFNCKSKCLKYILRRCPNVLDNLTDSPLSNAQIALPYPYPLLHIAVLGGDIECVAAVIRYSTLGEKDESFINKQDNLGFTALHFLSINNDYSETEGSISSVQREKLEKQYQADLEKRKRIARLLLDNGASLWIPNCMSETPLITALMRNQDLFQFYVEYLLEKHEKLNLKDFLEERKFEYGTADGHPRTIEECLKSNPDASAALEWLKERIFDNVQTRSVEVADLDSSDDPVSAIRNGTPFSSIIPTKRCGKQSCVILEDLERCPYCGTLYCQTHFSDHVAHCNK</sequence>
<name>A0A1J4J760_9EUKA</name>